<gene>
    <name evidence="2" type="ORF">SAMN05878438_1966</name>
</gene>
<accession>A0A1N6D6E8</accession>
<name>A0A1N6D6E8_9GAMM</name>
<evidence type="ECO:0000313" key="3">
    <source>
        <dbReference type="Proteomes" id="UP000185024"/>
    </source>
</evidence>
<dbReference type="EMBL" id="FSQX01000001">
    <property type="protein sequence ID" value="SIN66361.1"/>
    <property type="molecule type" value="Genomic_DNA"/>
</dbReference>
<feature type="region of interest" description="Disordered" evidence="1">
    <location>
        <begin position="1"/>
        <end position="25"/>
    </location>
</feature>
<sequence length="41" mass="4283">MSEYTGQKLNSPVANGATPIHPHTPIVPIKVSTINTKPTAA</sequence>
<evidence type="ECO:0000313" key="2">
    <source>
        <dbReference type="EMBL" id="SIN66361.1"/>
    </source>
</evidence>
<proteinExistence type="predicted"/>
<reference evidence="2 3" key="1">
    <citation type="submission" date="2016-11" db="EMBL/GenBank/DDBJ databases">
        <authorList>
            <person name="Jaros S."/>
            <person name="Januszkiewicz K."/>
            <person name="Wedrychowicz H."/>
        </authorList>
    </citation>
    <scope>NUCLEOTIDE SEQUENCE [LARGE SCALE GENOMIC DNA]</scope>
    <source>
        <strain evidence="2 3">ACAM 239</strain>
    </source>
</reference>
<organism evidence="2 3">
    <name type="scientific">Vreelandella aquamarina</name>
    <dbReference type="NCBI Taxonomy" id="77097"/>
    <lineage>
        <taxon>Bacteria</taxon>
        <taxon>Pseudomonadati</taxon>
        <taxon>Pseudomonadota</taxon>
        <taxon>Gammaproteobacteria</taxon>
        <taxon>Oceanospirillales</taxon>
        <taxon>Halomonadaceae</taxon>
        <taxon>Vreelandella</taxon>
    </lineage>
</organism>
<dbReference type="AlphaFoldDB" id="A0A1N6D6E8"/>
<protein>
    <submittedName>
        <fullName evidence="2">Uncharacterized protein</fullName>
    </submittedName>
</protein>
<evidence type="ECO:0000256" key="1">
    <source>
        <dbReference type="SAM" id="MobiDB-lite"/>
    </source>
</evidence>
<dbReference type="Proteomes" id="UP000185024">
    <property type="component" value="Unassembled WGS sequence"/>
</dbReference>
<feature type="compositionally biased region" description="Polar residues" evidence="1">
    <location>
        <begin position="1"/>
        <end position="13"/>
    </location>
</feature>